<sequence>MGIPALIRLAVFVGDLRGANAPLENQDTLAPAPPQFKPPFEATNSAQINLEGFAEPGATVTVFKNDDEYDAVVAATDGSFWVSDFLLDEGETAVYALVADEAGNESQPSPTYRIIFDNTPPDLLIENPPQISGFFTNQERLEISGKISEPGTVMINEHFVILGSANTFRYSLPLQEGENKILVIVRDEAGNQTEQGLSVTRG</sequence>
<dbReference type="InterPro" id="IPR013783">
    <property type="entry name" value="Ig-like_fold"/>
</dbReference>
<evidence type="ECO:0000313" key="3">
    <source>
        <dbReference type="Proteomes" id="UP000231579"/>
    </source>
</evidence>
<dbReference type="AlphaFoldDB" id="A0A2M8L725"/>
<proteinExistence type="predicted"/>
<dbReference type="Pfam" id="PF17936">
    <property type="entry name" value="Big_6"/>
    <property type="match status" value="1"/>
</dbReference>
<organism evidence="2 3">
    <name type="scientific">Candidatus Shapirobacteria bacterium CG10_big_fil_rev_8_21_14_0_10_48_15</name>
    <dbReference type="NCBI Taxonomy" id="1974484"/>
    <lineage>
        <taxon>Bacteria</taxon>
        <taxon>Candidatus Shapironibacteriota</taxon>
    </lineage>
</organism>
<dbReference type="InterPro" id="IPR041498">
    <property type="entry name" value="Big_6"/>
</dbReference>
<dbReference type="Proteomes" id="UP000231579">
    <property type="component" value="Unassembled WGS sequence"/>
</dbReference>
<protein>
    <recommendedName>
        <fullName evidence="1">Bacterial Ig domain-containing protein</fullName>
    </recommendedName>
</protein>
<name>A0A2M8L725_9BACT</name>
<dbReference type="Gene3D" id="2.60.40.10">
    <property type="entry name" value="Immunoglobulins"/>
    <property type="match status" value="2"/>
</dbReference>
<feature type="domain" description="Bacterial Ig" evidence="1">
    <location>
        <begin position="42"/>
        <end position="109"/>
    </location>
</feature>
<dbReference type="EMBL" id="PFEM01000031">
    <property type="protein sequence ID" value="PJE69988.1"/>
    <property type="molecule type" value="Genomic_DNA"/>
</dbReference>
<evidence type="ECO:0000259" key="1">
    <source>
        <dbReference type="Pfam" id="PF17936"/>
    </source>
</evidence>
<reference evidence="3" key="1">
    <citation type="submission" date="2017-09" db="EMBL/GenBank/DDBJ databases">
        <title>Depth-based differentiation of microbial function through sediment-hosted aquifers and enrichment of novel symbionts in the deep terrestrial subsurface.</title>
        <authorList>
            <person name="Probst A.J."/>
            <person name="Ladd B."/>
            <person name="Jarett J.K."/>
            <person name="Geller-Mcgrath D.E."/>
            <person name="Sieber C.M.K."/>
            <person name="Emerson J.B."/>
            <person name="Anantharaman K."/>
            <person name="Thomas B.C."/>
            <person name="Malmstrom R."/>
            <person name="Stieglmeier M."/>
            <person name="Klingl A."/>
            <person name="Woyke T."/>
            <person name="Ryan C.M."/>
            <person name="Banfield J.F."/>
        </authorList>
    </citation>
    <scope>NUCLEOTIDE SEQUENCE [LARGE SCALE GENOMIC DNA]</scope>
</reference>
<comment type="caution">
    <text evidence="2">The sequence shown here is derived from an EMBL/GenBank/DDBJ whole genome shotgun (WGS) entry which is preliminary data.</text>
</comment>
<evidence type="ECO:0000313" key="2">
    <source>
        <dbReference type="EMBL" id="PJE69988.1"/>
    </source>
</evidence>
<dbReference type="NCBIfam" id="NF033510">
    <property type="entry name" value="Ca_tandemer"/>
    <property type="match status" value="1"/>
</dbReference>
<gene>
    <name evidence="2" type="ORF">COU97_02125</name>
</gene>
<accession>A0A2M8L725</accession>
<dbReference type="Pfam" id="PF09136">
    <property type="entry name" value="Glucodextran_B"/>
    <property type="match status" value="1"/>
</dbReference>